<dbReference type="Proteomes" id="UP000733611">
    <property type="component" value="Unassembled WGS sequence"/>
</dbReference>
<feature type="domain" description="MmeI-like N-terminal" evidence="1">
    <location>
        <begin position="9"/>
        <end position="74"/>
    </location>
</feature>
<accession>A0A948WYL5</accession>
<dbReference type="Pfam" id="PF20464">
    <property type="entry name" value="MmeI_N"/>
    <property type="match status" value="1"/>
</dbReference>
<protein>
    <recommendedName>
        <fullName evidence="1">MmeI-like N-terminal domain-containing protein</fullName>
    </recommendedName>
</protein>
<reference evidence="2" key="1">
    <citation type="journal article" date="2021" name="PeerJ">
        <title>Extensive microbial diversity within the chicken gut microbiome revealed by metagenomics and culture.</title>
        <authorList>
            <person name="Gilroy R."/>
            <person name="Ravi A."/>
            <person name="Getino M."/>
            <person name="Pursley I."/>
            <person name="Horton D.L."/>
            <person name="Alikhan N.F."/>
            <person name="Baker D."/>
            <person name="Gharbi K."/>
            <person name="Hall N."/>
            <person name="Watson M."/>
            <person name="Adriaenssens E.M."/>
            <person name="Foster-Nyarko E."/>
            <person name="Jarju S."/>
            <person name="Secka A."/>
            <person name="Antonio M."/>
            <person name="Oren A."/>
            <person name="Chaudhuri R.R."/>
            <person name="La Ragione R."/>
            <person name="Hildebrand F."/>
            <person name="Pallen M.J."/>
        </authorList>
    </citation>
    <scope>NUCLEOTIDE SEQUENCE</scope>
    <source>
        <strain evidence="2">378</strain>
    </source>
</reference>
<dbReference type="AlphaFoldDB" id="A0A948WYL5"/>
<evidence type="ECO:0000313" key="3">
    <source>
        <dbReference type="Proteomes" id="UP000733611"/>
    </source>
</evidence>
<reference evidence="2" key="2">
    <citation type="submission" date="2021-04" db="EMBL/GenBank/DDBJ databases">
        <authorList>
            <person name="Gilroy R."/>
        </authorList>
    </citation>
    <scope>NUCLEOTIDE SEQUENCE</scope>
    <source>
        <strain evidence="2">378</strain>
    </source>
</reference>
<proteinExistence type="predicted"/>
<sequence>MTELEQRKAAQAFADKWLQQKGYEKGETHVFWMELLQNVLGVSQPSTIIKFEVPIQLADPDQGDADKHTSFIDAVIC</sequence>
<gene>
    <name evidence="2" type="ORF">H9847_08740</name>
</gene>
<name>A0A948WYL5_9GAMM</name>
<dbReference type="InterPro" id="IPR046817">
    <property type="entry name" value="MmeI_N"/>
</dbReference>
<comment type="caution">
    <text evidence="2">The sequence shown here is derived from an EMBL/GenBank/DDBJ whole genome shotgun (WGS) entry which is preliminary data.</text>
</comment>
<evidence type="ECO:0000313" key="2">
    <source>
        <dbReference type="EMBL" id="MBU3844930.1"/>
    </source>
</evidence>
<organism evidence="2 3">
    <name type="scientific">Candidatus Anaerobiospirillum pullicola</name>
    <dbReference type="NCBI Taxonomy" id="2838451"/>
    <lineage>
        <taxon>Bacteria</taxon>
        <taxon>Pseudomonadati</taxon>
        <taxon>Pseudomonadota</taxon>
        <taxon>Gammaproteobacteria</taxon>
        <taxon>Aeromonadales</taxon>
        <taxon>Succinivibrionaceae</taxon>
        <taxon>Anaerobiospirillum</taxon>
    </lineage>
</organism>
<dbReference type="EMBL" id="JAHLFE010000183">
    <property type="protein sequence ID" value="MBU3844930.1"/>
    <property type="molecule type" value="Genomic_DNA"/>
</dbReference>
<evidence type="ECO:0000259" key="1">
    <source>
        <dbReference type="Pfam" id="PF20464"/>
    </source>
</evidence>